<dbReference type="Proteomes" id="UP000799302">
    <property type="component" value="Unassembled WGS sequence"/>
</dbReference>
<evidence type="ECO:0000256" key="10">
    <source>
        <dbReference type="ARBA" id="ARBA00023157"/>
    </source>
</evidence>
<dbReference type="InterPro" id="IPR005103">
    <property type="entry name" value="AA9_LPMO"/>
</dbReference>
<evidence type="ECO:0000256" key="3">
    <source>
        <dbReference type="ARBA" id="ARBA00022525"/>
    </source>
</evidence>
<dbReference type="OrthoDB" id="4849160at2759"/>
<evidence type="ECO:0000256" key="14">
    <source>
        <dbReference type="ARBA" id="ARBA00045077"/>
    </source>
</evidence>
<name>A0A6A6TWF0_9PEZI</name>
<keyword evidence="19" id="KW-1185">Reference proteome</keyword>
<comment type="similarity">
    <text evidence="13">Belongs to the polysaccharide monooxygenase AA9 family.</text>
</comment>
<evidence type="ECO:0000256" key="15">
    <source>
        <dbReference type="ARBA" id="ARBA00047174"/>
    </source>
</evidence>
<dbReference type="GO" id="GO:0005576">
    <property type="term" value="C:extracellular region"/>
    <property type="evidence" value="ECO:0007669"/>
    <property type="project" value="UniProtKB-SubCell"/>
</dbReference>
<comment type="subcellular location">
    <subcellularLocation>
        <location evidence="2">Secreted</location>
    </subcellularLocation>
</comment>
<organism evidence="18 19">
    <name type="scientific">Microthyrium microscopicum</name>
    <dbReference type="NCBI Taxonomy" id="703497"/>
    <lineage>
        <taxon>Eukaryota</taxon>
        <taxon>Fungi</taxon>
        <taxon>Dikarya</taxon>
        <taxon>Ascomycota</taxon>
        <taxon>Pezizomycotina</taxon>
        <taxon>Dothideomycetes</taxon>
        <taxon>Dothideomycetes incertae sedis</taxon>
        <taxon>Microthyriales</taxon>
        <taxon>Microthyriaceae</taxon>
        <taxon>Microthyrium</taxon>
    </lineage>
</organism>
<feature type="signal peptide" evidence="16">
    <location>
        <begin position="1"/>
        <end position="18"/>
    </location>
</feature>
<keyword evidence="7" id="KW-0560">Oxidoreductase</keyword>
<dbReference type="GO" id="GO:0046872">
    <property type="term" value="F:metal ion binding"/>
    <property type="evidence" value="ECO:0007669"/>
    <property type="project" value="UniProtKB-KW"/>
</dbReference>
<reference evidence="18" key="1">
    <citation type="journal article" date="2020" name="Stud. Mycol.">
        <title>101 Dothideomycetes genomes: a test case for predicting lifestyles and emergence of pathogens.</title>
        <authorList>
            <person name="Haridas S."/>
            <person name="Albert R."/>
            <person name="Binder M."/>
            <person name="Bloem J."/>
            <person name="Labutti K."/>
            <person name="Salamov A."/>
            <person name="Andreopoulos B."/>
            <person name="Baker S."/>
            <person name="Barry K."/>
            <person name="Bills G."/>
            <person name="Bluhm B."/>
            <person name="Cannon C."/>
            <person name="Castanera R."/>
            <person name="Culley D."/>
            <person name="Daum C."/>
            <person name="Ezra D."/>
            <person name="Gonzalez J."/>
            <person name="Henrissat B."/>
            <person name="Kuo A."/>
            <person name="Liang C."/>
            <person name="Lipzen A."/>
            <person name="Lutzoni F."/>
            <person name="Magnuson J."/>
            <person name="Mondo S."/>
            <person name="Nolan M."/>
            <person name="Ohm R."/>
            <person name="Pangilinan J."/>
            <person name="Park H.-J."/>
            <person name="Ramirez L."/>
            <person name="Alfaro M."/>
            <person name="Sun H."/>
            <person name="Tritt A."/>
            <person name="Yoshinaga Y."/>
            <person name="Zwiers L.-H."/>
            <person name="Turgeon B."/>
            <person name="Goodwin S."/>
            <person name="Spatafora J."/>
            <person name="Crous P."/>
            <person name="Grigoriev I."/>
        </authorList>
    </citation>
    <scope>NUCLEOTIDE SEQUENCE</scope>
    <source>
        <strain evidence="18">CBS 115976</strain>
    </source>
</reference>
<evidence type="ECO:0000256" key="2">
    <source>
        <dbReference type="ARBA" id="ARBA00004613"/>
    </source>
</evidence>
<evidence type="ECO:0000256" key="7">
    <source>
        <dbReference type="ARBA" id="ARBA00023002"/>
    </source>
</evidence>
<keyword evidence="6" id="KW-0136">Cellulose degradation</keyword>
<keyword evidence="4" id="KW-0479">Metal-binding</keyword>
<dbReference type="AlphaFoldDB" id="A0A6A6TWF0"/>
<dbReference type="PANTHER" id="PTHR33353">
    <property type="entry name" value="PUTATIVE (AFU_ORTHOLOGUE AFUA_1G12560)-RELATED"/>
    <property type="match status" value="1"/>
</dbReference>
<keyword evidence="9" id="KW-0503">Monooxygenase</keyword>
<evidence type="ECO:0000313" key="19">
    <source>
        <dbReference type="Proteomes" id="UP000799302"/>
    </source>
</evidence>
<dbReference type="EMBL" id="MU004243">
    <property type="protein sequence ID" value="KAF2664389.1"/>
    <property type="molecule type" value="Genomic_DNA"/>
</dbReference>
<protein>
    <recommendedName>
        <fullName evidence="15">lytic cellulose monooxygenase (C4-dehydrogenating)</fullName>
        <ecNumber evidence="15">1.14.99.56</ecNumber>
    </recommendedName>
</protein>
<dbReference type="InterPro" id="IPR049892">
    <property type="entry name" value="AA9"/>
</dbReference>
<dbReference type="GO" id="GO:0030245">
    <property type="term" value="P:cellulose catabolic process"/>
    <property type="evidence" value="ECO:0007669"/>
    <property type="project" value="UniProtKB-KW"/>
</dbReference>
<keyword evidence="12" id="KW-0624">Polysaccharide degradation</keyword>
<evidence type="ECO:0000256" key="4">
    <source>
        <dbReference type="ARBA" id="ARBA00022723"/>
    </source>
</evidence>
<comment type="cofactor">
    <cofactor evidence="1">
        <name>Cu(2+)</name>
        <dbReference type="ChEBI" id="CHEBI:29036"/>
    </cofactor>
</comment>
<keyword evidence="5 16" id="KW-0732">Signal</keyword>
<feature type="domain" description="Auxiliary Activity family 9 catalytic" evidence="17">
    <location>
        <begin position="47"/>
        <end position="225"/>
    </location>
</feature>
<dbReference type="Pfam" id="PF03443">
    <property type="entry name" value="AA9"/>
    <property type="match status" value="1"/>
</dbReference>
<evidence type="ECO:0000256" key="16">
    <source>
        <dbReference type="SAM" id="SignalP"/>
    </source>
</evidence>
<evidence type="ECO:0000256" key="9">
    <source>
        <dbReference type="ARBA" id="ARBA00023033"/>
    </source>
</evidence>
<evidence type="ECO:0000256" key="12">
    <source>
        <dbReference type="ARBA" id="ARBA00023326"/>
    </source>
</evidence>
<proteinExistence type="inferred from homology"/>
<comment type="catalytic activity">
    <reaction evidence="14">
        <text>[(1-&gt;4)-beta-D-glucosyl]n+m + reduced acceptor + O2 = 4-dehydro-beta-D-glucosyl-[(1-&gt;4)-beta-D-glucosyl]n-1 + [(1-&gt;4)-beta-D-glucosyl]m + acceptor + H2O.</text>
        <dbReference type="EC" id="1.14.99.56"/>
    </reaction>
</comment>
<dbReference type="PANTHER" id="PTHR33353:SF10">
    <property type="entry name" value="ENDO-BETA-1,4-GLUCANASE D"/>
    <property type="match status" value="1"/>
</dbReference>
<evidence type="ECO:0000256" key="1">
    <source>
        <dbReference type="ARBA" id="ARBA00001973"/>
    </source>
</evidence>
<dbReference type="CDD" id="cd21175">
    <property type="entry name" value="LPMO_AA9"/>
    <property type="match status" value="1"/>
</dbReference>
<keyword evidence="8" id="KW-0186">Copper</keyword>
<evidence type="ECO:0000259" key="17">
    <source>
        <dbReference type="Pfam" id="PF03443"/>
    </source>
</evidence>
<sequence>MLLSLYAAISIGATKVAGHGYLPPVDKVYMSVGLGLKRIVWGYPGQNTYGVGPVLDVLSDDITCRANATSPALTAVARAGSQMEFQWSYWPKNHKGPLITYMARLDDPTQRVQDLSFFKIDQSGYNRTTHTWASDTLIKQDNTWSLTIPSNIKPGTYVIRHELIALQSAIPGNQVGAGKTAGAQFYPTCVNVEVIGNGSAIPAGVKLPGAYSSTDPGILYNLYYAYQDLIGPNFYVIPGPPLYHGEYEAPKGPRPVVKSVGEVTAESSKDYAYLSSLVAKEFEKIQSTVDKALPGGGGCHWDVDNDGKEIAGTKKCEVPNEGLPLDLLDAPVISGEFKGGAAYKGSEGENLLGIGVSEIPGLFGKTVKPKKDA</sequence>
<feature type="chain" id="PRO_5025475128" description="lytic cellulose monooxygenase (C4-dehydrogenating)" evidence="16">
    <location>
        <begin position="19"/>
        <end position="373"/>
    </location>
</feature>
<keyword evidence="3" id="KW-0964">Secreted</keyword>
<evidence type="ECO:0000256" key="6">
    <source>
        <dbReference type="ARBA" id="ARBA00023001"/>
    </source>
</evidence>
<dbReference type="GO" id="GO:0004497">
    <property type="term" value="F:monooxygenase activity"/>
    <property type="evidence" value="ECO:0007669"/>
    <property type="project" value="UniProtKB-KW"/>
</dbReference>
<keyword evidence="10" id="KW-1015">Disulfide bond</keyword>
<evidence type="ECO:0000313" key="18">
    <source>
        <dbReference type="EMBL" id="KAF2664389.1"/>
    </source>
</evidence>
<accession>A0A6A6TWF0</accession>
<dbReference type="Gene3D" id="2.70.50.70">
    <property type="match status" value="1"/>
</dbReference>
<evidence type="ECO:0000256" key="11">
    <source>
        <dbReference type="ARBA" id="ARBA00023277"/>
    </source>
</evidence>
<gene>
    <name evidence="18" type="ORF">BT63DRAFT_444113</name>
</gene>
<evidence type="ECO:0000256" key="8">
    <source>
        <dbReference type="ARBA" id="ARBA00023008"/>
    </source>
</evidence>
<evidence type="ECO:0000256" key="5">
    <source>
        <dbReference type="ARBA" id="ARBA00022729"/>
    </source>
</evidence>
<dbReference type="EC" id="1.14.99.56" evidence="15"/>
<keyword evidence="11" id="KW-0119">Carbohydrate metabolism</keyword>
<evidence type="ECO:0000256" key="13">
    <source>
        <dbReference type="ARBA" id="ARBA00044502"/>
    </source>
</evidence>